<reference evidence="1 2" key="1">
    <citation type="journal article" date="2011" name="J. Bacteriol.">
        <title>Genome sequence of the verrucomicrobium Opitutus terrae PB90-1, an abundant inhabitant of rice paddy soil ecosystems.</title>
        <authorList>
            <person name="van Passel M.W."/>
            <person name="Kant R."/>
            <person name="Palva A."/>
            <person name="Copeland A."/>
            <person name="Lucas S."/>
            <person name="Lapidus A."/>
            <person name="Glavina del Rio T."/>
            <person name="Pitluck S."/>
            <person name="Goltsman E."/>
            <person name="Clum A."/>
            <person name="Sun H."/>
            <person name="Schmutz J."/>
            <person name="Larimer F.W."/>
            <person name="Land M.L."/>
            <person name="Hauser L."/>
            <person name="Kyrpides N."/>
            <person name="Mikhailova N."/>
            <person name="Richardson P.P."/>
            <person name="Janssen P.H."/>
            <person name="de Vos W.M."/>
            <person name="Smidt H."/>
        </authorList>
    </citation>
    <scope>NUCLEOTIDE SEQUENCE [LARGE SCALE GENOMIC DNA]</scope>
    <source>
        <strain evidence="2">DSM 11246 / JCM 15787 / PB90-1</strain>
    </source>
</reference>
<sequence>MKRNILIVPLVSLAAFAGYVGYWKARHPEPAPAVVRPSDEYATRDGHKEAEADFAAGKLVLIESTPPVSWDRERREIARTKYGLELRSREGEVSTEAFTKYADAYNRVMRPKIVARHGRGVFDAIHREAIARWEARPQPSTVKSP</sequence>
<evidence type="ECO:0000313" key="1">
    <source>
        <dbReference type="EMBL" id="ACB75322.1"/>
    </source>
</evidence>
<evidence type="ECO:0000313" key="2">
    <source>
        <dbReference type="Proteomes" id="UP000007013"/>
    </source>
</evidence>
<dbReference type="EMBL" id="CP001032">
    <property type="protein sequence ID" value="ACB75322.1"/>
    <property type="molecule type" value="Genomic_DNA"/>
</dbReference>
<dbReference type="OrthoDB" id="8902064at2"/>
<dbReference type="Proteomes" id="UP000007013">
    <property type="component" value="Chromosome"/>
</dbReference>
<accession>B1ZMP4</accession>
<dbReference type="HOGENOM" id="CLU_1784921_0_0_0"/>
<dbReference type="RefSeq" id="WP_012374859.1">
    <property type="nucleotide sequence ID" value="NC_010571.1"/>
</dbReference>
<keyword evidence="2" id="KW-1185">Reference proteome</keyword>
<name>B1ZMP4_OPITP</name>
<proteinExistence type="predicted"/>
<organism evidence="1 2">
    <name type="scientific">Opitutus terrae (strain DSM 11246 / JCM 15787 / PB90-1)</name>
    <dbReference type="NCBI Taxonomy" id="452637"/>
    <lineage>
        <taxon>Bacteria</taxon>
        <taxon>Pseudomonadati</taxon>
        <taxon>Verrucomicrobiota</taxon>
        <taxon>Opitutia</taxon>
        <taxon>Opitutales</taxon>
        <taxon>Opitutaceae</taxon>
        <taxon>Opitutus</taxon>
    </lineage>
</organism>
<dbReference type="AlphaFoldDB" id="B1ZMP4"/>
<gene>
    <name evidence="1" type="ordered locus">Oter_2039</name>
</gene>
<protein>
    <submittedName>
        <fullName evidence="1">Uncharacterized protein</fullName>
    </submittedName>
</protein>
<dbReference type="KEGG" id="ote:Oter_2039"/>